<gene>
    <name evidence="2" type="ORF">PJV93_05120</name>
</gene>
<accession>A0AAW7QB10</accession>
<keyword evidence="1" id="KW-0812">Transmembrane</keyword>
<feature type="transmembrane region" description="Helical" evidence="1">
    <location>
        <begin position="135"/>
        <end position="164"/>
    </location>
</feature>
<evidence type="ECO:0000313" key="2">
    <source>
        <dbReference type="EMBL" id="MDN5123286.1"/>
    </source>
</evidence>
<organism evidence="2 3">
    <name type="scientific">Aliarcobacter butzleri</name>
    <dbReference type="NCBI Taxonomy" id="28197"/>
    <lineage>
        <taxon>Bacteria</taxon>
        <taxon>Pseudomonadati</taxon>
        <taxon>Campylobacterota</taxon>
        <taxon>Epsilonproteobacteria</taxon>
        <taxon>Campylobacterales</taxon>
        <taxon>Arcobacteraceae</taxon>
        <taxon>Aliarcobacter</taxon>
    </lineage>
</organism>
<reference evidence="2" key="1">
    <citation type="journal article" date="2023" name="Microorganisms">
        <title>Genomic Characterization of Arcobacter butzleri Strains Isolated from Various Sources in Lithuania.</title>
        <authorList>
            <person name="Uljanovas D."/>
            <person name="Golz G."/>
            <person name="Fleischmann S."/>
            <person name="Kudirkiene E."/>
            <person name="Kasetiene N."/>
            <person name="Grineviciene A."/>
            <person name="Tamuleviciene E."/>
            <person name="Aksomaitiene J."/>
            <person name="Alter T."/>
            <person name="Malakauskas M."/>
        </authorList>
    </citation>
    <scope>NUCLEOTIDE SEQUENCE</scope>
    <source>
        <strain evidence="2">S41</strain>
    </source>
</reference>
<feature type="transmembrane region" description="Helical" evidence="1">
    <location>
        <begin position="20"/>
        <end position="38"/>
    </location>
</feature>
<feature type="transmembrane region" description="Helical" evidence="1">
    <location>
        <begin position="222"/>
        <end position="244"/>
    </location>
</feature>
<feature type="transmembrane region" description="Helical" evidence="1">
    <location>
        <begin position="101"/>
        <end position="129"/>
    </location>
</feature>
<evidence type="ECO:0008006" key="4">
    <source>
        <dbReference type="Google" id="ProtNLM"/>
    </source>
</evidence>
<reference evidence="2" key="2">
    <citation type="submission" date="2023-01" db="EMBL/GenBank/DDBJ databases">
        <authorList>
            <person name="Uljanovas D."/>
        </authorList>
    </citation>
    <scope>NUCLEOTIDE SEQUENCE</scope>
    <source>
        <strain evidence="2">S41</strain>
    </source>
</reference>
<keyword evidence="1" id="KW-0472">Membrane</keyword>
<dbReference type="Proteomes" id="UP001170364">
    <property type="component" value="Unassembled WGS sequence"/>
</dbReference>
<keyword evidence="1" id="KW-1133">Transmembrane helix</keyword>
<feature type="transmembrane region" description="Helical" evidence="1">
    <location>
        <begin position="58"/>
        <end position="80"/>
    </location>
</feature>
<dbReference type="RefSeq" id="WP_301370245.1">
    <property type="nucleotide sequence ID" value="NZ_JAQJJF010000002.1"/>
</dbReference>
<proteinExistence type="predicted"/>
<sequence length="264" mass="30275">MYGRLMNESLKALIENKKALFKALFIPTLVLIGIYFYAPNLIIQDGEAVFDENIKWRFGIIWILILYINMVIAISVHRIILIKDNIPLLRSILPSSTELNFFLKILLFFILTFLVAFLISAFGMMLFMLFVDRNIAMILAAILAFIVVSLLASRFSMVFPAIAINEKMGFSEALNMTKNYKFLSLFMVVIFPVIISVLIAFIYGLIIKFLSGVVSPHFELLYVFLNVFITVLTISCLSVTYSYIKEENDKKSLEQELVNKEEEN</sequence>
<feature type="transmembrane region" description="Helical" evidence="1">
    <location>
        <begin position="185"/>
        <end position="210"/>
    </location>
</feature>
<name>A0AAW7QB10_9BACT</name>
<comment type="caution">
    <text evidence="2">The sequence shown here is derived from an EMBL/GenBank/DDBJ whole genome shotgun (WGS) entry which is preliminary data.</text>
</comment>
<evidence type="ECO:0000256" key="1">
    <source>
        <dbReference type="SAM" id="Phobius"/>
    </source>
</evidence>
<dbReference type="EMBL" id="JAQJJG010000004">
    <property type="protein sequence ID" value="MDN5123286.1"/>
    <property type="molecule type" value="Genomic_DNA"/>
</dbReference>
<evidence type="ECO:0000313" key="3">
    <source>
        <dbReference type="Proteomes" id="UP001170364"/>
    </source>
</evidence>
<dbReference type="AlphaFoldDB" id="A0AAW7QB10"/>
<protein>
    <recommendedName>
        <fullName evidence="4">ABC transporter permease</fullName>
    </recommendedName>
</protein>